<dbReference type="PANTHER" id="PTHR47510">
    <property type="entry name" value="REVERSE TRANSCRIPTASE DOMAIN-CONTAINING PROTEIN"/>
    <property type="match status" value="1"/>
</dbReference>
<dbReference type="Gene3D" id="3.60.10.10">
    <property type="entry name" value="Endonuclease/exonuclease/phosphatase"/>
    <property type="match status" value="1"/>
</dbReference>
<organism evidence="2">
    <name type="scientific">Graphocephala atropunctata</name>
    <dbReference type="NCBI Taxonomy" id="36148"/>
    <lineage>
        <taxon>Eukaryota</taxon>
        <taxon>Metazoa</taxon>
        <taxon>Ecdysozoa</taxon>
        <taxon>Arthropoda</taxon>
        <taxon>Hexapoda</taxon>
        <taxon>Insecta</taxon>
        <taxon>Pterygota</taxon>
        <taxon>Neoptera</taxon>
        <taxon>Paraneoptera</taxon>
        <taxon>Hemiptera</taxon>
        <taxon>Auchenorrhyncha</taxon>
        <taxon>Membracoidea</taxon>
        <taxon>Cicadellidae</taxon>
        <taxon>Cicadellinae</taxon>
        <taxon>Cicadellini</taxon>
        <taxon>Graphocephala</taxon>
    </lineage>
</organism>
<feature type="domain" description="Reverse transcriptase" evidence="1">
    <location>
        <begin position="470"/>
        <end position="676"/>
    </location>
</feature>
<evidence type="ECO:0000259" key="1">
    <source>
        <dbReference type="PROSITE" id="PS50878"/>
    </source>
</evidence>
<dbReference type="InterPro" id="IPR005135">
    <property type="entry name" value="Endo/exonuclease/phosphatase"/>
</dbReference>
<dbReference type="SUPFAM" id="SSF56672">
    <property type="entry name" value="DNA/RNA polymerases"/>
    <property type="match status" value="1"/>
</dbReference>
<reference evidence="2" key="1">
    <citation type="submission" date="2015-11" db="EMBL/GenBank/DDBJ databases">
        <title>De novo transcriptome assembly of four potential Pierce s Disease insect vectors from Arizona vineyards.</title>
        <authorList>
            <person name="Tassone E.E."/>
        </authorList>
    </citation>
    <scope>NUCLEOTIDE SEQUENCE</scope>
</reference>
<gene>
    <name evidence="2" type="ORF">g.17516</name>
</gene>
<dbReference type="InterPro" id="IPR000477">
    <property type="entry name" value="RT_dom"/>
</dbReference>
<dbReference type="GO" id="GO:0071897">
    <property type="term" value="P:DNA biosynthetic process"/>
    <property type="evidence" value="ECO:0007669"/>
    <property type="project" value="UniProtKB-ARBA"/>
</dbReference>
<dbReference type="CDD" id="cd01650">
    <property type="entry name" value="RT_nLTR_like"/>
    <property type="match status" value="1"/>
</dbReference>
<dbReference type="GO" id="GO:0003824">
    <property type="term" value="F:catalytic activity"/>
    <property type="evidence" value="ECO:0007669"/>
    <property type="project" value="InterPro"/>
</dbReference>
<dbReference type="PANTHER" id="PTHR47510:SF3">
    <property type="entry name" value="ENDO_EXONUCLEASE_PHOSPHATASE DOMAIN-CONTAINING PROTEIN"/>
    <property type="match status" value="1"/>
</dbReference>
<accession>A0A1B6MC85</accession>
<name>A0A1B6MC85_9HEMI</name>
<dbReference type="InterPro" id="IPR036691">
    <property type="entry name" value="Endo/exonu/phosph_ase_sf"/>
</dbReference>
<dbReference type="Pfam" id="PF03372">
    <property type="entry name" value="Exo_endo_phos"/>
    <property type="match status" value="1"/>
</dbReference>
<sequence length="676" mass="76891">MRSLNTGFSEMCSVVRDFDFDVFGVSESWLQPETPSENYSVPGYQMLRCDRNVNLGAHEGGGGVAIYIKDGIRFEKHTFLTPLDAGIEALCVILKLKGKRLGICVAYRPPNVRYASLASLFHSLFVDLAVEASVICLGDINVDLIQKTSNDSRYYSRLLKDTNTIQLVKEPTRVTETSATLLDHIIVDRSVEVKRNGVVDVTSIKDHRGMKMTDHKLIYCIVSALKEKPDTRLIRYRDYSSFDTDRVITEIAACDWDSILLEHEVDAIEALITSNIRKVYDRNAPIVCKKVTKKKAPWRNEEIKRLSKEKNKLRNKYWKDGRAGNWENYKEVRNRLNNMIWKAKKSYFSDKLSSSQNPQEFWSCLKRNDIVGAKNNSNIPPELKADEINKYFIDMGDGSEIDENVWEFFATNSRDGVKHKFNFSPVREREVIAAMNEIKSRAVGSDEVSIEMIKAVSPYAITAITHLVNKSLLTGTFPKSWKMSIVRPLPKTPLATTVDQLRPISILPTMSKILEKVAIRQIVSYMSLQNILPKLQSGFRRNHSTCTALTNLFSDMIDAKDKGRYSSLIMLDYSKAFDSMNHEMLLAKMSYYGFDKGIVKWIRSYLDSRLQVTRLESETSTPLIKHQGIPQGSCLGPILFNLYTADLPSCVHNCTIHSYADDSQLHLTYEPSTMIA</sequence>
<dbReference type="InterPro" id="IPR043502">
    <property type="entry name" value="DNA/RNA_pol_sf"/>
</dbReference>
<dbReference type="EMBL" id="GEBQ01006447">
    <property type="protein sequence ID" value="JAT33530.1"/>
    <property type="molecule type" value="Transcribed_RNA"/>
</dbReference>
<protein>
    <recommendedName>
        <fullName evidence="1">Reverse transcriptase domain-containing protein</fullName>
    </recommendedName>
</protein>
<proteinExistence type="predicted"/>
<feature type="non-terminal residue" evidence="2">
    <location>
        <position position="676"/>
    </location>
</feature>
<dbReference type="Pfam" id="PF00078">
    <property type="entry name" value="RVT_1"/>
    <property type="match status" value="1"/>
</dbReference>
<dbReference type="SUPFAM" id="SSF56219">
    <property type="entry name" value="DNase I-like"/>
    <property type="match status" value="1"/>
</dbReference>
<dbReference type="PROSITE" id="PS50878">
    <property type="entry name" value="RT_POL"/>
    <property type="match status" value="1"/>
</dbReference>
<evidence type="ECO:0000313" key="2">
    <source>
        <dbReference type="EMBL" id="JAT33530.1"/>
    </source>
</evidence>
<dbReference type="AlphaFoldDB" id="A0A1B6MC85"/>